<dbReference type="Pfam" id="PF03399">
    <property type="entry name" value="SAC3_GANP"/>
    <property type="match status" value="1"/>
</dbReference>
<sequence>MDGGGGSRNQGRSSRFRGPGNPSRSSRSDLRPSLPGTSDRRRPPSAVAENPTVEDRGGPFIGTCPDMCPAKERAQRERLRDLSAFERLNGNPGKTSSSLAVKKFCRTISASEMAVADIRPLPVLQDTLRYLFRLLETSGYQFEMVHDFVFDRMRSIRQDLSLQHIVNDQAIQMYEEMVKFHIIANHKLPKNSDKSLHHLNMEQLTKCLISLYDMYAINRKSNSINKNEAEFYSFYVLLHLGSNSQGDSLSLWFRKLAYPIVTSNEMCFARSLLRYFRLGNYKRFFSTAATEVSFLQLCLIEPFLNELRALAISYINYSCYKLHSYPVAHLSVILMMKETETESLCEACGLEICIDEDGNRFLPTKQTGFSLPRGFQNYSFQGFDRFEREVCSFDLAI</sequence>
<evidence type="ECO:0000259" key="2">
    <source>
        <dbReference type="Pfam" id="PF03399"/>
    </source>
</evidence>
<organism evidence="3 4">
    <name type="scientific">Acorus calamus</name>
    <name type="common">Sweet flag</name>
    <dbReference type="NCBI Taxonomy" id="4465"/>
    <lineage>
        <taxon>Eukaryota</taxon>
        <taxon>Viridiplantae</taxon>
        <taxon>Streptophyta</taxon>
        <taxon>Embryophyta</taxon>
        <taxon>Tracheophyta</taxon>
        <taxon>Spermatophyta</taxon>
        <taxon>Magnoliopsida</taxon>
        <taxon>Liliopsida</taxon>
        <taxon>Acoraceae</taxon>
        <taxon>Acorus</taxon>
    </lineage>
</organism>
<gene>
    <name evidence="3" type="ORF">QJS10_CPB17g01765</name>
</gene>
<dbReference type="Proteomes" id="UP001180020">
    <property type="component" value="Unassembled WGS sequence"/>
</dbReference>
<accession>A0AAV9CT50</accession>
<name>A0AAV9CT50_ACOCL</name>
<comment type="caution">
    <text evidence="3">The sequence shown here is derived from an EMBL/GenBank/DDBJ whole genome shotgun (WGS) entry which is preliminary data.</text>
</comment>
<feature type="domain" description="SAC3/GANP/THP3 conserved" evidence="2">
    <location>
        <begin position="67"/>
        <end position="352"/>
    </location>
</feature>
<reference evidence="3" key="2">
    <citation type="submission" date="2023-06" db="EMBL/GenBank/DDBJ databases">
        <authorList>
            <person name="Ma L."/>
            <person name="Liu K.-W."/>
            <person name="Li Z."/>
            <person name="Hsiao Y.-Y."/>
            <person name="Qi Y."/>
            <person name="Fu T."/>
            <person name="Tang G."/>
            <person name="Zhang D."/>
            <person name="Sun W.-H."/>
            <person name="Liu D.-K."/>
            <person name="Li Y."/>
            <person name="Chen G.-Z."/>
            <person name="Liu X.-D."/>
            <person name="Liao X.-Y."/>
            <person name="Jiang Y.-T."/>
            <person name="Yu X."/>
            <person name="Hao Y."/>
            <person name="Huang J."/>
            <person name="Zhao X.-W."/>
            <person name="Ke S."/>
            <person name="Chen Y.-Y."/>
            <person name="Wu W.-L."/>
            <person name="Hsu J.-L."/>
            <person name="Lin Y.-F."/>
            <person name="Huang M.-D."/>
            <person name="Li C.-Y."/>
            <person name="Huang L."/>
            <person name="Wang Z.-W."/>
            <person name="Zhao X."/>
            <person name="Zhong W.-Y."/>
            <person name="Peng D.-H."/>
            <person name="Ahmad S."/>
            <person name="Lan S."/>
            <person name="Zhang J.-S."/>
            <person name="Tsai W.-C."/>
            <person name="Van De Peer Y."/>
            <person name="Liu Z.-J."/>
        </authorList>
    </citation>
    <scope>NUCLEOTIDE SEQUENCE</scope>
    <source>
        <strain evidence="3">CP</strain>
        <tissue evidence="3">Leaves</tissue>
    </source>
</reference>
<reference evidence="3" key="1">
    <citation type="journal article" date="2023" name="Nat. Commun.">
        <title>Diploid and tetraploid genomes of Acorus and the evolution of monocots.</title>
        <authorList>
            <person name="Ma L."/>
            <person name="Liu K.W."/>
            <person name="Li Z."/>
            <person name="Hsiao Y.Y."/>
            <person name="Qi Y."/>
            <person name="Fu T."/>
            <person name="Tang G.D."/>
            <person name="Zhang D."/>
            <person name="Sun W.H."/>
            <person name="Liu D.K."/>
            <person name="Li Y."/>
            <person name="Chen G.Z."/>
            <person name="Liu X.D."/>
            <person name="Liao X.Y."/>
            <person name="Jiang Y.T."/>
            <person name="Yu X."/>
            <person name="Hao Y."/>
            <person name="Huang J."/>
            <person name="Zhao X.W."/>
            <person name="Ke S."/>
            <person name="Chen Y.Y."/>
            <person name="Wu W.L."/>
            <person name="Hsu J.L."/>
            <person name="Lin Y.F."/>
            <person name="Huang M.D."/>
            <person name="Li C.Y."/>
            <person name="Huang L."/>
            <person name="Wang Z.W."/>
            <person name="Zhao X."/>
            <person name="Zhong W.Y."/>
            <person name="Peng D.H."/>
            <person name="Ahmad S."/>
            <person name="Lan S."/>
            <person name="Zhang J.S."/>
            <person name="Tsai W.C."/>
            <person name="Van de Peer Y."/>
            <person name="Liu Z.J."/>
        </authorList>
    </citation>
    <scope>NUCLEOTIDE SEQUENCE</scope>
    <source>
        <strain evidence="3">CP</strain>
    </source>
</reference>
<feature type="compositionally biased region" description="Low complexity" evidence="1">
    <location>
        <begin position="9"/>
        <end position="35"/>
    </location>
</feature>
<dbReference type="EMBL" id="JAUJYO010000017">
    <property type="protein sequence ID" value="KAK1291423.1"/>
    <property type="molecule type" value="Genomic_DNA"/>
</dbReference>
<protein>
    <recommendedName>
        <fullName evidence="2">SAC3/GANP/THP3 conserved domain-containing protein</fullName>
    </recommendedName>
</protein>
<dbReference type="GO" id="GO:0005737">
    <property type="term" value="C:cytoplasm"/>
    <property type="evidence" value="ECO:0007669"/>
    <property type="project" value="TreeGrafter"/>
</dbReference>
<dbReference type="PANTHER" id="PTHR12436:SF3">
    <property type="entry name" value="GERMINAL-CENTER ASSOCIATED NUCLEAR PROTEIN"/>
    <property type="match status" value="1"/>
</dbReference>
<dbReference type="InterPro" id="IPR045107">
    <property type="entry name" value="SAC3/GANP/THP3"/>
</dbReference>
<dbReference type="GO" id="GO:0070390">
    <property type="term" value="C:transcription export complex 2"/>
    <property type="evidence" value="ECO:0007669"/>
    <property type="project" value="TreeGrafter"/>
</dbReference>
<evidence type="ECO:0000313" key="3">
    <source>
        <dbReference type="EMBL" id="KAK1291423.1"/>
    </source>
</evidence>
<evidence type="ECO:0000256" key="1">
    <source>
        <dbReference type="SAM" id="MobiDB-lite"/>
    </source>
</evidence>
<dbReference type="PANTHER" id="PTHR12436">
    <property type="entry name" value="80 KDA MCM3-ASSOCIATED PROTEIN"/>
    <property type="match status" value="1"/>
</dbReference>
<dbReference type="AlphaFoldDB" id="A0AAV9CT50"/>
<evidence type="ECO:0000313" key="4">
    <source>
        <dbReference type="Proteomes" id="UP001180020"/>
    </source>
</evidence>
<dbReference type="InterPro" id="IPR005062">
    <property type="entry name" value="SAC3/GANP/THP3_conserved"/>
</dbReference>
<dbReference type="GO" id="GO:0006406">
    <property type="term" value="P:mRNA export from nucleus"/>
    <property type="evidence" value="ECO:0007669"/>
    <property type="project" value="TreeGrafter"/>
</dbReference>
<feature type="region of interest" description="Disordered" evidence="1">
    <location>
        <begin position="1"/>
        <end position="67"/>
    </location>
</feature>
<proteinExistence type="predicted"/>
<keyword evidence="4" id="KW-1185">Reference proteome</keyword>
<dbReference type="Gene3D" id="1.25.40.990">
    <property type="match status" value="1"/>
</dbReference>